<evidence type="ECO:0000259" key="6">
    <source>
        <dbReference type="PROSITE" id="PS51194"/>
    </source>
</evidence>
<dbReference type="PANTHER" id="PTHR47961">
    <property type="entry name" value="DNA POLYMERASE THETA, PUTATIVE (AFU_ORTHOLOGUE AFUA_1G05260)-RELATED"/>
    <property type="match status" value="1"/>
</dbReference>
<dbReference type="InterPro" id="IPR057842">
    <property type="entry name" value="WH_MER3"/>
</dbReference>
<dbReference type="InterPro" id="IPR011545">
    <property type="entry name" value="DEAD/DEAH_box_helicase_dom"/>
</dbReference>
<dbReference type="InterPro" id="IPR001650">
    <property type="entry name" value="Helicase_C-like"/>
</dbReference>
<dbReference type="EMBL" id="JAHDYR010000062">
    <property type="protein sequence ID" value="KAG9390860.1"/>
    <property type="molecule type" value="Genomic_DNA"/>
</dbReference>
<dbReference type="InterPro" id="IPR036390">
    <property type="entry name" value="WH_DNA-bd_sf"/>
</dbReference>
<feature type="domain" description="Helicase C-terminal" evidence="6">
    <location>
        <begin position="468"/>
        <end position="686"/>
    </location>
</feature>
<evidence type="ECO:0000256" key="1">
    <source>
        <dbReference type="ARBA" id="ARBA00022741"/>
    </source>
</evidence>
<organism evidence="7 8">
    <name type="scientific">Carpediemonas membranifera</name>
    <dbReference type="NCBI Taxonomy" id="201153"/>
    <lineage>
        <taxon>Eukaryota</taxon>
        <taxon>Metamonada</taxon>
        <taxon>Carpediemonas-like organisms</taxon>
        <taxon>Carpediemonas</taxon>
    </lineage>
</organism>
<dbReference type="SUPFAM" id="SSF52540">
    <property type="entry name" value="P-loop containing nucleoside triphosphate hydrolases"/>
    <property type="match status" value="1"/>
</dbReference>
<dbReference type="GO" id="GO:0016787">
    <property type="term" value="F:hydrolase activity"/>
    <property type="evidence" value="ECO:0007669"/>
    <property type="project" value="UniProtKB-KW"/>
</dbReference>
<feature type="domain" description="Helicase ATP-binding" evidence="5">
    <location>
        <begin position="226"/>
        <end position="415"/>
    </location>
</feature>
<dbReference type="Gene3D" id="1.10.10.10">
    <property type="entry name" value="Winged helix-like DNA-binding domain superfamily/Winged helix DNA-binding domain"/>
    <property type="match status" value="1"/>
</dbReference>
<dbReference type="PROSITE" id="PS51192">
    <property type="entry name" value="HELICASE_ATP_BIND_1"/>
    <property type="match status" value="1"/>
</dbReference>
<dbReference type="SMART" id="SM00490">
    <property type="entry name" value="HELICc"/>
    <property type="match status" value="1"/>
</dbReference>
<dbReference type="SMART" id="SM00973">
    <property type="entry name" value="Sec63"/>
    <property type="match status" value="1"/>
</dbReference>
<keyword evidence="2" id="KW-0378">Hydrolase</keyword>
<accession>A0A8J6AS17</accession>
<reference evidence="7" key="1">
    <citation type="submission" date="2021-05" db="EMBL/GenBank/DDBJ databases">
        <title>A free-living protist that lacks canonical eukaryotic 1 DNA replication and segregation systems.</title>
        <authorList>
            <person name="Salas-Leiva D.E."/>
            <person name="Tromer E.C."/>
            <person name="Curtis B.A."/>
            <person name="Jerlstrom-Hultqvist J."/>
            <person name="Kolisko M."/>
            <person name="Yi Z."/>
            <person name="Salas-Leiva J.S."/>
            <person name="Gallot-Lavallee L."/>
            <person name="Kops G.J.P.L."/>
            <person name="Archibald J.M."/>
            <person name="Simpson A.G.B."/>
            <person name="Roger A.J."/>
        </authorList>
    </citation>
    <scope>NUCLEOTIDE SEQUENCE</scope>
    <source>
        <strain evidence="7">BICM</strain>
    </source>
</reference>
<dbReference type="Gene3D" id="3.40.50.300">
    <property type="entry name" value="P-loop containing nucleotide triphosphate hydrolases"/>
    <property type="match status" value="2"/>
</dbReference>
<protein>
    <submittedName>
        <fullName evidence="7">Pre-mRNA-splicing helicase BRR2</fullName>
    </submittedName>
</protein>
<sequence length="1924" mass="209389">MTDLLSNAWDQLIGFIKRKSPAEFDDGAIRTEMERFFAKEGDKPDLDIAHVRKKYKKDFGDQDRALISSSRDEEEYLRLLTIVHSAIRAAKAATREIQTADSDDELESGSDMDEPLIPESVTPLESFIPADIDVISAARGLAADPSERGELVTVPSVVREGKAVRVWRRVASTPTAATEDQTTLIKLHEHPDFPRTFVQAFIKGETEADAEDAEFTLNPVQSRAYHPAFETADPMLVCAPTGSGKTNCAMLAILQLLQQSMETCSANAPFDLFKAVYVAPMKSLVSEMVREFRGQLTKIDPRIVVNELSGDYSLSSRELTATNLVVITPEKFDIILRNVGISTFIDAIKLVIIDEIHLLHDTRGPVLEAIVAKLRREVHGPRATARDVRLVGLSATLPNRVDVASFLGIPRPKQHSHVVFVPPERRPVPLTQEFFGLEDQSTNIIEANPYAGKPLKKHRNLNDLLWFRLRGLLTRVSDNSVEMRNQYSSVLVFVHARKETESTAKFIAAQLAKLEAELTTGSLGRETVDAEEVRFETLKGLMPQGVAVHHAGMCKEDRRFVEDWFAKPTSLKVLVSTSTLAWGVNLPADAVVIKGTDVYSPEHGKFTDLSTMDILQMIGRAGRPQFRTVGQAPAVGVILSMQSKMQSYVRVMNASMAVESQLLRRVVDAVNAEVASGTVSSVEDVVEWLGYTYFTVRALAAWERYRCAEIIASFGRGEEMARVEELEDEGERMAGRRALLLESIAQSVVDRLVSLKFITKSDSTLESTAIGGIASQYYLTHSTVDTFLEGLDRCASSSMEHDIISLFSRASEFAQLPVRVDEMARIRDLRKKAPIPMRDTDLPADRSTNAGKISMLLQLYISRATSVPELAADTVYIAQSAARLFRAMAALAVTKALAETSRVLLTLARAVELREWWVIPPWARLGVERSSLANLPPHHDWATAAVAGEDGFRAHVDQLTARGVSPDIGVALRRLPVPTIVDSVVYTISDSIIRISGYICLPEIFEWDSAIHGNGIVFTVLINTADGRTILGSTSVVIPSGQEEAELSVTVRHNPERSVSVCILPERWPYCDTSTILSCRDAVAPRIDSAATPLAVAPKPQYRSVLQALVPPGVDIRENSALYSPLEPEVTAAVPALLVGKADSPVVTSTLADLKAPESSVFIACRPRGAVQAACLAVCGLMRSVDVDDAISAMPGHVRAIVTAGNLTSARVHAAALSIVCSGKFTVVTLSGDPELDVHLTRISPLPVIAVGTPQAVGHATVDPIKFRTGYPQLDLTHSALFLLADLDQLSAAYEDLIIRLKAYVANHDTDNGPRIVATAMANATTPYLATWVMKEWGSDTIIPFHTQPEKANVGEVRVTPVSAPYLGTRAALACRLIAKSTPESGGVVICVTSPRVERLIRRNLSAMRPDLLDMAEFIPITAHPTAVDPAMTVVVDIEDAEPPVGPDVLSRLVCGAGQALVVTVTARHAYHDAFVRERKSLTESRFDPNIPDMQDLIPRWVYFGVLSASISRDLIESIQSSGQDAQRDEDKALDRITASFVEHVVARSYLRDRLQENPTFYHIGVTRTNRDNSNAVRGILTAALVNTMRSLKTPKYGHLGLDTVPCMLHLDSVNERAVLGLSPVGSLATKWDLPLRVVIRLYHFVSDAMGGGVQIGAATICAVIASALEDGGLALSVPLDQTDLVARAVGAGWAAAEDSGTQPGLFYLLAAVANGGLAPLSPALHAAATTAIPLAYRAAHALLALIFASVPRPGPSASSEQLEAIGKIMYNPATTVSRFLQQLTQGSAETQLDVGDGEEEEVDYIKFTQPQGDPDCEVSVAVANDGHSDTIVMPGEIQRSQRVIVIRYRADPVPSDEFEGLCEPEEGTERLVGGCVLDMSSFVDGRAVIPRYSDHVTEDARNEFVDLISDAYFEENSIYVHAD</sequence>
<dbReference type="Proteomes" id="UP000717585">
    <property type="component" value="Unassembled WGS sequence"/>
</dbReference>
<dbReference type="Pfam" id="PF02889">
    <property type="entry name" value="Sec63"/>
    <property type="match status" value="1"/>
</dbReference>
<keyword evidence="4" id="KW-0067">ATP-binding</keyword>
<gene>
    <name evidence="7" type="ORF">J8273_7121</name>
</gene>
<evidence type="ECO:0000256" key="3">
    <source>
        <dbReference type="ARBA" id="ARBA00022806"/>
    </source>
</evidence>
<dbReference type="Pfam" id="PF00271">
    <property type="entry name" value="Helicase_C"/>
    <property type="match status" value="1"/>
</dbReference>
<dbReference type="Pfam" id="PF23445">
    <property type="entry name" value="WHD_SNRNP200"/>
    <property type="match status" value="1"/>
</dbReference>
<dbReference type="Gene3D" id="1.10.3380.10">
    <property type="entry name" value="Sec63 N-terminal domain-like domain"/>
    <property type="match status" value="1"/>
</dbReference>
<dbReference type="Gene3D" id="2.60.40.150">
    <property type="entry name" value="C2 domain"/>
    <property type="match status" value="1"/>
</dbReference>
<dbReference type="GO" id="GO:0003676">
    <property type="term" value="F:nucleic acid binding"/>
    <property type="evidence" value="ECO:0007669"/>
    <property type="project" value="InterPro"/>
</dbReference>
<evidence type="ECO:0000256" key="2">
    <source>
        <dbReference type="ARBA" id="ARBA00022801"/>
    </source>
</evidence>
<proteinExistence type="predicted"/>
<dbReference type="CDD" id="cd18795">
    <property type="entry name" value="SF2_C_Ski2"/>
    <property type="match status" value="1"/>
</dbReference>
<dbReference type="SMART" id="SM00487">
    <property type="entry name" value="DEXDc"/>
    <property type="match status" value="1"/>
</dbReference>
<keyword evidence="3 7" id="KW-0347">Helicase</keyword>
<dbReference type="SUPFAM" id="SSF46785">
    <property type="entry name" value="Winged helix' DNA-binding domain"/>
    <property type="match status" value="1"/>
</dbReference>
<dbReference type="PANTHER" id="PTHR47961:SF4">
    <property type="entry name" value="ACTIVATING SIGNAL COINTEGRATOR 1 COMPLEX SUBUNIT 3"/>
    <property type="match status" value="1"/>
</dbReference>
<dbReference type="GO" id="GO:0005634">
    <property type="term" value="C:nucleus"/>
    <property type="evidence" value="ECO:0007669"/>
    <property type="project" value="TreeGrafter"/>
</dbReference>
<dbReference type="InterPro" id="IPR050474">
    <property type="entry name" value="Hel308_SKI2-like"/>
</dbReference>
<dbReference type="SUPFAM" id="SSF158702">
    <property type="entry name" value="Sec63 N-terminal domain-like"/>
    <property type="match status" value="1"/>
</dbReference>
<dbReference type="InterPro" id="IPR027417">
    <property type="entry name" value="P-loop_NTPase"/>
</dbReference>
<evidence type="ECO:0000313" key="8">
    <source>
        <dbReference type="Proteomes" id="UP000717585"/>
    </source>
</evidence>
<evidence type="ECO:0000313" key="7">
    <source>
        <dbReference type="EMBL" id="KAG9390860.1"/>
    </source>
</evidence>
<dbReference type="PROSITE" id="PS51194">
    <property type="entry name" value="HELICASE_CTER"/>
    <property type="match status" value="1"/>
</dbReference>
<name>A0A8J6AS17_9EUKA</name>
<dbReference type="InterPro" id="IPR004179">
    <property type="entry name" value="Sec63-dom"/>
</dbReference>
<dbReference type="InterPro" id="IPR036388">
    <property type="entry name" value="WH-like_DNA-bd_sf"/>
</dbReference>
<dbReference type="InterPro" id="IPR035892">
    <property type="entry name" value="C2_domain_sf"/>
</dbReference>
<dbReference type="InterPro" id="IPR014001">
    <property type="entry name" value="Helicase_ATP-bd"/>
</dbReference>
<keyword evidence="1" id="KW-0547">Nucleotide-binding</keyword>
<dbReference type="FunFam" id="3.40.50.300:FF:003287">
    <property type="entry name" value="U5 small nuclear ribonucleoprotein 200 kDa helicase"/>
    <property type="match status" value="1"/>
</dbReference>
<dbReference type="GO" id="GO:0004386">
    <property type="term" value="F:helicase activity"/>
    <property type="evidence" value="ECO:0007669"/>
    <property type="project" value="UniProtKB-KW"/>
</dbReference>
<comment type="caution">
    <text evidence="7">The sequence shown here is derived from an EMBL/GenBank/DDBJ whole genome shotgun (WGS) entry which is preliminary data.</text>
</comment>
<evidence type="ECO:0000259" key="5">
    <source>
        <dbReference type="PROSITE" id="PS51192"/>
    </source>
</evidence>
<dbReference type="GO" id="GO:0005524">
    <property type="term" value="F:ATP binding"/>
    <property type="evidence" value="ECO:0007669"/>
    <property type="project" value="UniProtKB-KW"/>
</dbReference>
<dbReference type="OrthoDB" id="5575at2759"/>
<dbReference type="Pfam" id="PF00270">
    <property type="entry name" value="DEAD"/>
    <property type="match status" value="1"/>
</dbReference>
<keyword evidence="8" id="KW-1185">Reference proteome</keyword>
<evidence type="ECO:0000256" key="4">
    <source>
        <dbReference type="ARBA" id="ARBA00022840"/>
    </source>
</evidence>